<keyword evidence="5 7" id="KW-1133">Transmembrane helix</keyword>
<dbReference type="PROSITE" id="PS50929">
    <property type="entry name" value="ABC_TM1F"/>
    <property type="match status" value="1"/>
</dbReference>
<dbReference type="PROSITE" id="PS50893">
    <property type="entry name" value="ABC_TRANSPORTER_2"/>
    <property type="match status" value="1"/>
</dbReference>
<feature type="transmembrane region" description="Helical" evidence="7">
    <location>
        <begin position="281"/>
        <end position="300"/>
    </location>
</feature>
<evidence type="ECO:0000256" key="6">
    <source>
        <dbReference type="ARBA" id="ARBA00023136"/>
    </source>
</evidence>
<dbReference type="SUPFAM" id="SSF52540">
    <property type="entry name" value="P-loop containing nucleoside triphosphate hydrolases"/>
    <property type="match status" value="1"/>
</dbReference>
<feature type="transmembrane region" description="Helical" evidence="7">
    <location>
        <begin position="143"/>
        <end position="162"/>
    </location>
</feature>
<dbReference type="Proteomes" id="UP000009342">
    <property type="component" value="Unassembled WGS sequence"/>
</dbReference>
<dbReference type="EMBL" id="CAKZ01000173">
    <property type="protein sequence ID" value="CCJ82905.1"/>
    <property type="molecule type" value="Genomic_DNA"/>
</dbReference>
<organism evidence="10 11">
    <name type="scientific">Cronobacter dublinensis 1210</name>
    <dbReference type="NCBI Taxonomy" id="1208656"/>
    <lineage>
        <taxon>Bacteria</taxon>
        <taxon>Pseudomonadati</taxon>
        <taxon>Pseudomonadota</taxon>
        <taxon>Gammaproteobacteria</taxon>
        <taxon>Enterobacterales</taxon>
        <taxon>Enterobacteriaceae</taxon>
        <taxon>Cronobacter</taxon>
    </lineage>
</organism>
<evidence type="ECO:0000256" key="3">
    <source>
        <dbReference type="ARBA" id="ARBA00022741"/>
    </source>
</evidence>
<accession>A0ABM9QBF9</accession>
<dbReference type="PANTHER" id="PTHR24221">
    <property type="entry name" value="ATP-BINDING CASSETTE SUB-FAMILY B"/>
    <property type="match status" value="1"/>
</dbReference>
<dbReference type="InterPro" id="IPR011527">
    <property type="entry name" value="ABC1_TM_dom"/>
</dbReference>
<evidence type="ECO:0000256" key="5">
    <source>
        <dbReference type="ARBA" id="ARBA00022989"/>
    </source>
</evidence>
<dbReference type="InterPro" id="IPR036640">
    <property type="entry name" value="ABC1_TM_sf"/>
</dbReference>
<dbReference type="GO" id="GO:0005524">
    <property type="term" value="F:ATP binding"/>
    <property type="evidence" value="ECO:0007669"/>
    <property type="project" value="UniProtKB-KW"/>
</dbReference>
<feature type="transmembrane region" description="Helical" evidence="7">
    <location>
        <begin position="32"/>
        <end position="52"/>
    </location>
</feature>
<protein>
    <submittedName>
        <fullName evidence="10">Transport ATP-binding protein CydD</fullName>
    </submittedName>
</protein>
<dbReference type="Pfam" id="PF00005">
    <property type="entry name" value="ABC_tran"/>
    <property type="match status" value="1"/>
</dbReference>
<evidence type="ECO:0000256" key="7">
    <source>
        <dbReference type="SAM" id="Phobius"/>
    </source>
</evidence>
<dbReference type="Gene3D" id="1.20.1560.10">
    <property type="entry name" value="ABC transporter type 1, transmembrane domain"/>
    <property type="match status" value="1"/>
</dbReference>
<keyword evidence="6 7" id="KW-0472">Membrane</keyword>
<dbReference type="InterPro" id="IPR014216">
    <property type="entry name" value="ABC_transptr_CydD"/>
</dbReference>
<keyword evidence="4 10" id="KW-0067">ATP-binding</keyword>
<dbReference type="NCBIfam" id="NF008379">
    <property type="entry name" value="PRK11174.1"/>
    <property type="match status" value="1"/>
</dbReference>
<evidence type="ECO:0000259" key="8">
    <source>
        <dbReference type="PROSITE" id="PS50893"/>
    </source>
</evidence>
<name>A0ABM9QBF9_9ENTR</name>
<feature type="transmembrane region" description="Helical" evidence="7">
    <location>
        <begin position="64"/>
        <end position="85"/>
    </location>
</feature>
<evidence type="ECO:0000256" key="1">
    <source>
        <dbReference type="ARBA" id="ARBA00004651"/>
    </source>
</evidence>
<reference evidence="11" key="1">
    <citation type="journal article" date="2012" name="PLoS ONE">
        <title>Comparative analysis of genome sequences covering the seven cronobacter species.</title>
        <authorList>
            <person name="Joseph S."/>
            <person name="Desai P."/>
            <person name="Ji Y."/>
            <person name="Cummings C.A."/>
            <person name="Shih R."/>
            <person name="Degoricija L."/>
            <person name="Rico A."/>
            <person name="Brzoska P."/>
            <person name="Hamby S.E."/>
            <person name="Masood N."/>
            <person name="Hariri S."/>
            <person name="Sonbol H."/>
            <person name="Chuzhanova N."/>
            <person name="McClelland M."/>
            <person name="Furtado M.R."/>
            <person name="Forsythe S.J."/>
        </authorList>
    </citation>
    <scope>NUCLEOTIDE SEQUENCE [LARGE SCALE GENOMIC DNA]</scope>
    <source>
        <strain evidence="11">1210</strain>
    </source>
</reference>
<dbReference type="SUPFAM" id="SSF90123">
    <property type="entry name" value="ABC transporter transmembrane region"/>
    <property type="match status" value="1"/>
</dbReference>
<feature type="domain" description="ABC transmembrane type-1" evidence="9">
    <location>
        <begin position="32"/>
        <end position="319"/>
    </location>
</feature>
<feature type="domain" description="ABC transporter" evidence="8">
    <location>
        <begin position="353"/>
        <end position="586"/>
    </location>
</feature>
<comment type="subcellular location">
    <subcellularLocation>
        <location evidence="1">Cell membrane</location>
        <topology evidence="1">Multi-pass membrane protein</topology>
    </subcellularLocation>
</comment>
<dbReference type="NCBIfam" id="TIGR02857">
    <property type="entry name" value="CydD"/>
    <property type="match status" value="1"/>
</dbReference>
<dbReference type="PROSITE" id="PS00211">
    <property type="entry name" value="ABC_TRANSPORTER_1"/>
    <property type="match status" value="1"/>
</dbReference>
<comment type="caution">
    <text evidence="10">The sequence shown here is derived from an EMBL/GenBank/DDBJ whole genome shotgun (WGS) entry which is preliminary data.</text>
</comment>
<evidence type="ECO:0000256" key="4">
    <source>
        <dbReference type="ARBA" id="ARBA00022840"/>
    </source>
</evidence>
<evidence type="ECO:0000313" key="11">
    <source>
        <dbReference type="Proteomes" id="UP000009342"/>
    </source>
</evidence>
<sequence>MHAMNKTRQQELTRWLKQQSVISRRWLSLSRLLGVVSGLLIVAQAWLLADLLHDMIIKAIPREALLLPFVLLILVFVLRAWIVWLREKVGFHAGQHIRARIRQQVMNRLQEAGPAWIQGKPAGSWATLILEQIDDMHDFYARYLPQMALAASVPLLIVLAIFPYNWAAALILLGTAPLIPLFMAMVGMGAADANRRNFQALARLSGNFLDRLRGMETLRLFHRGAAETDNIRAASQDFRQRTMEVLRLAFLSSGVLEFFTSLSIALVAVYFGFSYLGELNFGHYGTGVTLFAGFLALILAPEFFQPLRDLGTFYHAKAQAIGAADSLKTFLETPIQHAEKGTLELSGCEPITLDAQGLTILSPQGKRLAGPLNFTLPAGKRVALVGQSGAGKSSLLNLLAGFLPYEGSLRVNGVELRELEPQSWRRELCWVGQNPQLPAQTLKENVLLGDPDASDAQLQAALDKAWVSEFLPLLAQGVDTPIGDQSSGLSVGQAQRVAVARALLSPCRLLLLDEPSASLDAGSEQRVMQALEAASLSQTTLMVTHQIDDIADWDEVWVMRDGRIVERGDVATLSAADGYFAALLAHRQEEI</sequence>
<evidence type="ECO:0000259" key="9">
    <source>
        <dbReference type="PROSITE" id="PS50929"/>
    </source>
</evidence>
<dbReference type="InterPro" id="IPR003439">
    <property type="entry name" value="ABC_transporter-like_ATP-bd"/>
</dbReference>
<feature type="transmembrane region" description="Helical" evidence="7">
    <location>
        <begin position="168"/>
        <end position="191"/>
    </location>
</feature>
<dbReference type="InterPro" id="IPR003593">
    <property type="entry name" value="AAA+_ATPase"/>
</dbReference>
<dbReference type="Gene3D" id="3.40.50.300">
    <property type="entry name" value="P-loop containing nucleotide triphosphate hydrolases"/>
    <property type="match status" value="1"/>
</dbReference>
<keyword evidence="2 7" id="KW-0812">Transmembrane</keyword>
<evidence type="ECO:0000256" key="2">
    <source>
        <dbReference type="ARBA" id="ARBA00022692"/>
    </source>
</evidence>
<dbReference type="InterPro" id="IPR039421">
    <property type="entry name" value="Type_1_exporter"/>
</dbReference>
<feature type="transmembrane region" description="Helical" evidence="7">
    <location>
        <begin position="248"/>
        <end position="275"/>
    </location>
</feature>
<evidence type="ECO:0000313" key="10">
    <source>
        <dbReference type="EMBL" id="CCJ82905.1"/>
    </source>
</evidence>
<dbReference type="Pfam" id="PF00664">
    <property type="entry name" value="ABC_membrane"/>
    <property type="match status" value="1"/>
</dbReference>
<gene>
    <name evidence="10" type="ORF">BN134_3673</name>
</gene>
<keyword evidence="3" id="KW-0547">Nucleotide-binding</keyword>
<dbReference type="InterPro" id="IPR027417">
    <property type="entry name" value="P-loop_NTPase"/>
</dbReference>
<dbReference type="InterPro" id="IPR017871">
    <property type="entry name" value="ABC_transporter-like_CS"/>
</dbReference>
<dbReference type="CDD" id="cd18584">
    <property type="entry name" value="ABC_6TM_AarD_CydD"/>
    <property type="match status" value="1"/>
</dbReference>
<keyword evidence="11" id="KW-1185">Reference proteome</keyword>
<proteinExistence type="predicted"/>
<dbReference type="PANTHER" id="PTHR24221:SF261">
    <property type="entry name" value="GLUTATHIONE_L-CYSTEINE TRANSPORT SYSTEM ATP-BINDING_PERMEASE PROTEIN CYDD"/>
    <property type="match status" value="1"/>
</dbReference>
<dbReference type="SMART" id="SM00382">
    <property type="entry name" value="AAA"/>
    <property type="match status" value="1"/>
</dbReference>